<evidence type="ECO:0000313" key="3">
    <source>
        <dbReference type="Proteomes" id="UP001317629"/>
    </source>
</evidence>
<sequence>MARTTKPTKKTGALKKTPPAKKTRKAATKKSATKARALANALVAHASKPLTSFKRPATWYFPSPNANTVIACDWNAAENRYNLNCREIPITDVPRHVAEAIVIEGHSFG</sequence>
<feature type="region of interest" description="Disordered" evidence="1">
    <location>
        <begin position="1"/>
        <end position="34"/>
    </location>
</feature>
<dbReference type="Proteomes" id="UP001317629">
    <property type="component" value="Chromosome"/>
</dbReference>
<proteinExistence type="predicted"/>
<evidence type="ECO:0000256" key="1">
    <source>
        <dbReference type="SAM" id="MobiDB-lite"/>
    </source>
</evidence>
<name>A0ABN6VGK4_9HYPH</name>
<gene>
    <name evidence="2" type="ORF">SS37A_20260</name>
</gene>
<dbReference type="EMBL" id="AP027142">
    <property type="protein sequence ID" value="BDV34497.1"/>
    <property type="molecule type" value="Genomic_DNA"/>
</dbReference>
<organism evidence="2 3">
    <name type="scientific">Methylocystis iwaonis</name>
    <dbReference type="NCBI Taxonomy" id="2885079"/>
    <lineage>
        <taxon>Bacteria</taxon>
        <taxon>Pseudomonadati</taxon>
        <taxon>Pseudomonadota</taxon>
        <taxon>Alphaproteobacteria</taxon>
        <taxon>Hyphomicrobiales</taxon>
        <taxon>Methylocystaceae</taxon>
        <taxon>Methylocystis</taxon>
    </lineage>
</organism>
<keyword evidence="3" id="KW-1185">Reference proteome</keyword>
<accession>A0ABN6VGK4</accession>
<reference evidence="2 3" key="1">
    <citation type="journal article" date="2023" name="Int. J. Syst. Evol. Microbiol.">
        <title>Methylocystis iwaonis sp. nov., a type II methane-oxidizing bacterium from surface soil of a rice paddy field in Japan, and emended description of the genus Methylocystis (ex Whittenbury et al. 1970) Bowman et al. 1993.</title>
        <authorList>
            <person name="Kaise H."/>
            <person name="Sawadogo J.B."/>
            <person name="Alam M.S."/>
            <person name="Ueno C."/>
            <person name="Dianou D."/>
            <person name="Shinjo R."/>
            <person name="Asakawa S."/>
        </authorList>
    </citation>
    <scope>NUCLEOTIDE SEQUENCE [LARGE SCALE GENOMIC DNA]</scope>
    <source>
        <strain evidence="2 3">SS37A-Re</strain>
    </source>
</reference>
<protein>
    <submittedName>
        <fullName evidence="2">Uncharacterized protein</fullName>
    </submittedName>
</protein>
<feature type="compositionally biased region" description="Basic residues" evidence="1">
    <location>
        <begin position="1"/>
        <end position="33"/>
    </location>
</feature>
<evidence type="ECO:0000313" key="2">
    <source>
        <dbReference type="EMBL" id="BDV34497.1"/>
    </source>
</evidence>
<dbReference type="RefSeq" id="WP_281927682.1">
    <property type="nucleotide sequence ID" value="NZ_AP027142.1"/>
</dbReference>